<dbReference type="InterPro" id="IPR041492">
    <property type="entry name" value="HAD_2"/>
</dbReference>
<dbReference type="NCBIfam" id="TIGR01509">
    <property type="entry name" value="HAD-SF-IA-v3"/>
    <property type="match status" value="1"/>
</dbReference>
<dbReference type="InterPro" id="IPR006439">
    <property type="entry name" value="HAD-SF_hydro_IA"/>
</dbReference>
<dbReference type="InterPro" id="IPR023214">
    <property type="entry name" value="HAD_sf"/>
</dbReference>
<proteinExistence type="predicted"/>
<dbReference type="GO" id="GO:0008252">
    <property type="term" value="F:nucleotidase activity"/>
    <property type="evidence" value="ECO:0007669"/>
    <property type="project" value="TreeGrafter"/>
</dbReference>
<evidence type="ECO:0000313" key="2">
    <source>
        <dbReference type="Proteomes" id="UP000537862"/>
    </source>
</evidence>
<dbReference type="InterPro" id="IPR010237">
    <property type="entry name" value="Pyr-5-nucltdase"/>
</dbReference>
<dbReference type="GO" id="GO:0009166">
    <property type="term" value="P:nucleotide catabolic process"/>
    <property type="evidence" value="ECO:0007669"/>
    <property type="project" value="TreeGrafter"/>
</dbReference>
<dbReference type="EMBL" id="JABGBN010000001">
    <property type="protein sequence ID" value="NOL50862.1"/>
    <property type="molecule type" value="Genomic_DNA"/>
</dbReference>
<evidence type="ECO:0000313" key="1">
    <source>
        <dbReference type="EMBL" id="NOL50862.1"/>
    </source>
</evidence>
<dbReference type="Gene3D" id="1.10.150.450">
    <property type="match status" value="1"/>
</dbReference>
<dbReference type="PANTHER" id="PTHR47438">
    <property type="entry name" value="PHOSPHATE METABOLISM PROTEIN 8-RELATED"/>
    <property type="match status" value="1"/>
</dbReference>
<dbReference type="SUPFAM" id="SSF56784">
    <property type="entry name" value="HAD-like"/>
    <property type="match status" value="1"/>
</dbReference>
<dbReference type="GO" id="GO:0006206">
    <property type="term" value="P:pyrimidine nucleobase metabolic process"/>
    <property type="evidence" value="ECO:0007669"/>
    <property type="project" value="TreeGrafter"/>
</dbReference>
<dbReference type="SFLD" id="SFLDG01132">
    <property type="entry name" value="C1.5.3:_5'-Nucleotidase_Like"/>
    <property type="match status" value="1"/>
</dbReference>
<dbReference type="SFLD" id="SFLDG01129">
    <property type="entry name" value="C1.5:_HAD__Beta-PGM__Phosphata"/>
    <property type="match status" value="1"/>
</dbReference>
<dbReference type="InterPro" id="IPR036412">
    <property type="entry name" value="HAD-like_sf"/>
</dbReference>
<dbReference type="InterPro" id="IPR052791">
    <property type="entry name" value="SSM1_domain"/>
</dbReference>
<dbReference type="Pfam" id="PF13419">
    <property type="entry name" value="HAD_2"/>
    <property type="match status" value="1"/>
</dbReference>
<reference evidence="1 2" key="1">
    <citation type="submission" date="2020-05" db="EMBL/GenBank/DDBJ databases">
        <authorList>
            <person name="Niu N."/>
        </authorList>
    </citation>
    <scope>NUCLEOTIDE SEQUENCE [LARGE SCALE GENOMIC DNA]</scope>
    <source>
        <strain evidence="1 2">3340-03</strain>
    </source>
</reference>
<organism evidence="1 2">
    <name type="scientific">Pelistega suis</name>
    <dbReference type="NCBI Taxonomy" id="1631957"/>
    <lineage>
        <taxon>Bacteria</taxon>
        <taxon>Pseudomonadati</taxon>
        <taxon>Pseudomonadota</taxon>
        <taxon>Betaproteobacteria</taxon>
        <taxon>Burkholderiales</taxon>
        <taxon>Alcaligenaceae</taxon>
        <taxon>Pelistega</taxon>
    </lineage>
</organism>
<dbReference type="Gene3D" id="3.40.50.1000">
    <property type="entry name" value="HAD superfamily/HAD-like"/>
    <property type="match status" value="1"/>
</dbReference>
<dbReference type="Proteomes" id="UP000537862">
    <property type="component" value="Unassembled WGS sequence"/>
</dbReference>
<sequence length="239" mass="27441">MAKLIHPLPSKAHYPVSDRVWLFDLDNTLHDASHSVFSQIDKSMTTAVMKSLHLDFEQATALRQQYWEQYGATMIGMQRHHGVDPIEFLHISHDFDIATHVKKEPHLGHLLRQTPGIKYIVTNAPYAYAREVLKTLKIEDCFSGICAIDHMFLQGEYHPKPSMRLMRTLLRELNVPANRITLVEDTLKNLKAAKKLGMRCAHIANPHTPFSTIYDGRADYVDIKVHSIQALLLNKWARK</sequence>
<accession>A0A849P4Y1</accession>
<dbReference type="RefSeq" id="WP_171679546.1">
    <property type="nucleotide sequence ID" value="NZ_JABGBN010000001.1"/>
</dbReference>
<gene>
    <name evidence="1" type="ORF">HKX39_01545</name>
</gene>
<name>A0A849P4Y1_9BURK</name>
<dbReference type="PANTHER" id="PTHR47438:SF1">
    <property type="entry name" value="PHOSPHATE METABOLISM PROTEIN 8-RELATED"/>
    <property type="match status" value="1"/>
</dbReference>
<dbReference type="AlphaFoldDB" id="A0A849P4Y1"/>
<comment type="caution">
    <text evidence="1">The sequence shown here is derived from an EMBL/GenBank/DDBJ whole genome shotgun (WGS) entry which is preliminary data.</text>
</comment>
<dbReference type="SFLD" id="SFLDS00003">
    <property type="entry name" value="Haloacid_Dehalogenase"/>
    <property type="match status" value="1"/>
</dbReference>
<protein>
    <submittedName>
        <fullName evidence="1">Pyrimidine 5'-nucleotidase</fullName>
    </submittedName>
</protein>
<keyword evidence="2" id="KW-1185">Reference proteome</keyword>
<dbReference type="NCBIfam" id="TIGR01993">
    <property type="entry name" value="Pyr-5-nucltdase"/>
    <property type="match status" value="1"/>
</dbReference>